<reference evidence="2" key="2">
    <citation type="submission" date="2015-03" db="UniProtKB">
        <authorList>
            <consortium name="EnsemblPlants"/>
        </authorList>
    </citation>
    <scope>IDENTIFICATION</scope>
</reference>
<reference evidence="2" key="1">
    <citation type="journal article" date="2009" name="Rice">
        <title>De Novo Next Generation Sequencing of Plant Genomes.</title>
        <authorList>
            <person name="Rounsley S."/>
            <person name="Marri P.R."/>
            <person name="Yu Y."/>
            <person name="He R."/>
            <person name="Sisneros N."/>
            <person name="Goicoechea J.L."/>
            <person name="Lee S.J."/>
            <person name="Angelova A."/>
            <person name="Kudrna D."/>
            <person name="Luo M."/>
            <person name="Affourtit J."/>
            <person name="Desany B."/>
            <person name="Knight J."/>
            <person name="Niazi F."/>
            <person name="Egholm M."/>
            <person name="Wing R.A."/>
        </authorList>
    </citation>
    <scope>NUCLEOTIDE SEQUENCE [LARGE SCALE GENOMIC DNA]</scope>
    <source>
        <strain evidence="2">cv. IRGC 105608</strain>
    </source>
</reference>
<proteinExistence type="predicted"/>
<dbReference type="HOGENOM" id="CLU_2907663_0_0_1"/>
<evidence type="ECO:0000313" key="3">
    <source>
        <dbReference type="Proteomes" id="UP000026960"/>
    </source>
</evidence>
<protein>
    <submittedName>
        <fullName evidence="2">Uncharacterized protein</fullName>
    </submittedName>
</protein>
<evidence type="ECO:0000313" key="2">
    <source>
        <dbReference type="EnsemblPlants" id="OBART09G08640.1"/>
    </source>
</evidence>
<name>A0A0D3H6B9_9ORYZ</name>
<sequence length="62" mass="6738">MAGPCGGGGWAPRDPLSPKRGPSELAGCQAWREDCLLHEPFGTKFVSGRAMIWFLSILQRPP</sequence>
<keyword evidence="3" id="KW-1185">Reference proteome</keyword>
<dbReference type="Gramene" id="OBART09G08640.1">
    <property type="protein sequence ID" value="OBART09G08640.1"/>
    <property type="gene ID" value="OBART09G08640"/>
</dbReference>
<feature type="compositionally biased region" description="Gly residues" evidence="1">
    <location>
        <begin position="1"/>
        <end position="10"/>
    </location>
</feature>
<accession>A0A0D3H6B9</accession>
<organism evidence="2">
    <name type="scientific">Oryza barthii</name>
    <dbReference type="NCBI Taxonomy" id="65489"/>
    <lineage>
        <taxon>Eukaryota</taxon>
        <taxon>Viridiplantae</taxon>
        <taxon>Streptophyta</taxon>
        <taxon>Embryophyta</taxon>
        <taxon>Tracheophyta</taxon>
        <taxon>Spermatophyta</taxon>
        <taxon>Magnoliopsida</taxon>
        <taxon>Liliopsida</taxon>
        <taxon>Poales</taxon>
        <taxon>Poaceae</taxon>
        <taxon>BOP clade</taxon>
        <taxon>Oryzoideae</taxon>
        <taxon>Oryzeae</taxon>
        <taxon>Oryzinae</taxon>
        <taxon>Oryza</taxon>
    </lineage>
</organism>
<dbReference type="AlphaFoldDB" id="A0A0D3H6B9"/>
<dbReference type="EnsemblPlants" id="OBART09G08640.1">
    <property type="protein sequence ID" value="OBART09G08640.1"/>
    <property type="gene ID" value="OBART09G08640"/>
</dbReference>
<evidence type="ECO:0000256" key="1">
    <source>
        <dbReference type="SAM" id="MobiDB-lite"/>
    </source>
</evidence>
<feature type="region of interest" description="Disordered" evidence="1">
    <location>
        <begin position="1"/>
        <end position="24"/>
    </location>
</feature>
<dbReference type="Proteomes" id="UP000026960">
    <property type="component" value="Chromosome 9"/>
</dbReference>
<dbReference type="PaxDb" id="65489-OBART09G08640.1"/>